<dbReference type="EMBL" id="JAAVJL010000001">
    <property type="protein sequence ID" value="NMF59504.1"/>
    <property type="molecule type" value="Genomic_DNA"/>
</dbReference>
<accession>A0ABX1LXK4</accession>
<keyword evidence="3" id="KW-1185">Reference proteome</keyword>
<dbReference type="Proteomes" id="UP000738376">
    <property type="component" value="Unassembled WGS sequence"/>
</dbReference>
<dbReference type="RefSeq" id="WP_169364276.1">
    <property type="nucleotide sequence ID" value="NZ_JAAVJL010000001.1"/>
</dbReference>
<organism evidence="2 3">
    <name type="scientific">Pseudanabaena yagii GIHE-NHR1</name>
    <dbReference type="NCBI Taxonomy" id="2722753"/>
    <lineage>
        <taxon>Bacteria</taxon>
        <taxon>Bacillati</taxon>
        <taxon>Cyanobacteriota</taxon>
        <taxon>Cyanophyceae</taxon>
        <taxon>Pseudanabaenales</taxon>
        <taxon>Pseudanabaenaceae</taxon>
        <taxon>Pseudanabaena</taxon>
        <taxon>Pseudanabaena yagii</taxon>
    </lineage>
</organism>
<keyword evidence="1" id="KW-0732">Signal</keyword>
<evidence type="ECO:0000313" key="3">
    <source>
        <dbReference type="Proteomes" id="UP000738376"/>
    </source>
</evidence>
<protein>
    <recommendedName>
        <fullName evidence="4">PEP-CTERM sorting domain-containing protein</fullName>
    </recommendedName>
</protein>
<reference evidence="2 3" key="1">
    <citation type="submission" date="2020-03" db="EMBL/GenBank/DDBJ databases">
        <title>Draft Genome Sequence of 2-Methylisoborneol Producing Pseudanabaena yagii Strain GIHE-NHR1 Isolated from North Han River in South Korea.</title>
        <authorList>
            <person name="Jeong J."/>
        </authorList>
    </citation>
    <scope>NUCLEOTIDE SEQUENCE [LARGE SCALE GENOMIC DNA]</scope>
    <source>
        <strain evidence="2 3">GIHE-NHR1</strain>
    </source>
</reference>
<evidence type="ECO:0008006" key="4">
    <source>
        <dbReference type="Google" id="ProtNLM"/>
    </source>
</evidence>
<name>A0ABX1LXK4_9CYAN</name>
<comment type="caution">
    <text evidence="2">The sequence shown here is derived from an EMBL/GenBank/DDBJ whole genome shotgun (WGS) entry which is preliminary data.</text>
</comment>
<evidence type="ECO:0000313" key="2">
    <source>
        <dbReference type="EMBL" id="NMF59504.1"/>
    </source>
</evidence>
<proteinExistence type="predicted"/>
<feature type="signal peptide" evidence="1">
    <location>
        <begin position="1"/>
        <end position="25"/>
    </location>
</feature>
<sequence>MHKLSITTALIMVSSVFGISSNVQAATISDLTGFSTNGGQSAGMEVKVTFTDNTTSSAVWSTSGISGSASSDGWTLSQSGNTFSSPWLFSNNSTKSVSSLFINAITGSTVFDRIAVIEVTPGSADGWEFSVVGGVAPSSFNYSNIVNLVGQPALGDLYAALTINWSSGLANNSLLRFRADTDSAIAVIDPTDPKPVPVPTAFIGIGVAGALLGKKAISRKQKSQ</sequence>
<evidence type="ECO:0000256" key="1">
    <source>
        <dbReference type="SAM" id="SignalP"/>
    </source>
</evidence>
<feature type="chain" id="PRO_5046678772" description="PEP-CTERM sorting domain-containing protein" evidence="1">
    <location>
        <begin position="26"/>
        <end position="224"/>
    </location>
</feature>
<gene>
    <name evidence="2" type="ORF">HC246_16140</name>
</gene>